<evidence type="ECO:0000256" key="5">
    <source>
        <dbReference type="ARBA" id="ARBA00023017"/>
    </source>
</evidence>
<evidence type="ECO:0000313" key="10">
    <source>
        <dbReference type="Proteomes" id="UP001201812"/>
    </source>
</evidence>
<keyword evidence="10" id="KW-1185">Reference proteome</keyword>
<keyword evidence="3 8" id="KW-0963">Cytoplasm</keyword>
<organism evidence="9 10">
    <name type="scientific">Ditylenchus destructor</name>
    <dbReference type="NCBI Taxonomy" id="166010"/>
    <lineage>
        <taxon>Eukaryota</taxon>
        <taxon>Metazoa</taxon>
        <taxon>Ecdysozoa</taxon>
        <taxon>Nematoda</taxon>
        <taxon>Chromadorea</taxon>
        <taxon>Rhabditida</taxon>
        <taxon>Tylenchina</taxon>
        <taxon>Tylenchomorpha</taxon>
        <taxon>Sphaerularioidea</taxon>
        <taxon>Anguinidae</taxon>
        <taxon>Anguininae</taxon>
        <taxon>Ditylenchus</taxon>
    </lineage>
</organism>
<reference evidence="9" key="1">
    <citation type="submission" date="2022-01" db="EMBL/GenBank/DDBJ databases">
        <title>Genome Sequence Resource for Two Populations of Ditylenchus destructor, the Migratory Endoparasitic Phytonematode.</title>
        <authorList>
            <person name="Zhang H."/>
            <person name="Lin R."/>
            <person name="Xie B."/>
        </authorList>
    </citation>
    <scope>NUCLEOTIDE SEQUENCE</scope>
    <source>
        <strain evidence="9">BazhouSP</strain>
    </source>
</reference>
<dbReference type="FunFam" id="3.30.740.10:FF:000001">
    <property type="entry name" value="Dynein light chain"/>
    <property type="match status" value="1"/>
</dbReference>
<name>A0AAD4RBQ9_9BILA</name>
<dbReference type="PANTHER" id="PTHR11886:SF35">
    <property type="entry name" value="DYNEIN LIGHT CHAIN"/>
    <property type="match status" value="1"/>
</dbReference>
<dbReference type="InterPro" id="IPR001372">
    <property type="entry name" value="Dynein_light_chain_typ-1/2"/>
</dbReference>
<dbReference type="CDD" id="cd21452">
    <property type="entry name" value="DLC-like_DYNLL1_DYNLL2"/>
    <property type="match status" value="1"/>
</dbReference>
<dbReference type="PROSITE" id="PS01239">
    <property type="entry name" value="DYNEIN_LIGHT_1"/>
    <property type="match status" value="1"/>
</dbReference>
<accession>A0AAD4RBQ9</accession>
<gene>
    <name evidence="9" type="ORF">DdX_03997</name>
</gene>
<evidence type="ECO:0000313" key="9">
    <source>
        <dbReference type="EMBL" id="KAI1723820.1"/>
    </source>
</evidence>
<dbReference type="GO" id="GO:0005868">
    <property type="term" value="C:cytoplasmic dynein complex"/>
    <property type="evidence" value="ECO:0007669"/>
    <property type="project" value="TreeGrafter"/>
</dbReference>
<evidence type="ECO:0000256" key="8">
    <source>
        <dbReference type="RuleBase" id="RU365010"/>
    </source>
</evidence>
<evidence type="ECO:0000256" key="1">
    <source>
        <dbReference type="ARBA" id="ARBA00004245"/>
    </source>
</evidence>
<dbReference type="EMBL" id="JAKKPZ010000003">
    <property type="protein sequence ID" value="KAI1723820.1"/>
    <property type="molecule type" value="Genomic_DNA"/>
</dbReference>
<comment type="caution">
    <text evidence="9">The sequence shown here is derived from an EMBL/GenBank/DDBJ whole genome shotgun (WGS) entry which is preliminary data.</text>
</comment>
<dbReference type="SMART" id="SM01375">
    <property type="entry name" value="Dynein_light"/>
    <property type="match status" value="1"/>
</dbReference>
<dbReference type="AlphaFoldDB" id="A0AAD4RBQ9"/>
<proteinExistence type="inferred from homology"/>
<dbReference type="GO" id="GO:0045505">
    <property type="term" value="F:dynein intermediate chain binding"/>
    <property type="evidence" value="ECO:0007669"/>
    <property type="project" value="TreeGrafter"/>
</dbReference>
<dbReference type="InterPro" id="IPR019763">
    <property type="entry name" value="Dynein_light_1/2_CS"/>
</dbReference>
<dbReference type="PANTHER" id="PTHR11886">
    <property type="entry name" value="DYNEIN LIGHT CHAIN"/>
    <property type="match status" value="1"/>
</dbReference>
<dbReference type="InterPro" id="IPR037177">
    <property type="entry name" value="DLC_sf"/>
</dbReference>
<keyword evidence="7 8" id="KW-0206">Cytoskeleton</keyword>
<dbReference type="GO" id="GO:0005874">
    <property type="term" value="C:microtubule"/>
    <property type="evidence" value="ECO:0007669"/>
    <property type="project" value="UniProtKB-KW"/>
</dbReference>
<keyword evidence="6 8" id="KW-0505">Motor protein</keyword>
<keyword evidence="5 8" id="KW-0243">Dynein</keyword>
<evidence type="ECO:0000256" key="3">
    <source>
        <dbReference type="ARBA" id="ARBA00022490"/>
    </source>
</evidence>
<sequence>MTERKVEIKMSDISEEIQSYAIECAIVALEKHSIEKDIASYIKKEFDNKYKPTWHCIAGRSFGSFVTHEKGCFIYFYIDQMAILLFKCN</sequence>
<dbReference type="GO" id="GO:0007017">
    <property type="term" value="P:microtubule-based process"/>
    <property type="evidence" value="ECO:0007669"/>
    <property type="project" value="InterPro"/>
</dbReference>
<protein>
    <recommendedName>
        <fullName evidence="8">Dynein light chain</fullName>
    </recommendedName>
</protein>
<dbReference type="SUPFAM" id="SSF54648">
    <property type="entry name" value="DLC"/>
    <property type="match status" value="1"/>
</dbReference>
<keyword evidence="4 8" id="KW-0493">Microtubule</keyword>
<evidence type="ECO:0000256" key="4">
    <source>
        <dbReference type="ARBA" id="ARBA00022701"/>
    </source>
</evidence>
<comment type="subcellular location">
    <subcellularLocation>
        <location evidence="1 8">Cytoplasm</location>
        <location evidence="1 8">Cytoskeleton</location>
    </subcellularLocation>
</comment>
<dbReference type="Pfam" id="PF01221">
    <property type="entry name" value="Dynein_light"/>
    <property type="match status" value="1"/>
</dbReference>
<dbReference type="Proteomes" id="UP001201812">
    <property type="component" value="Unassembled WGS sequence"/>
</dbReference>
<evidence type="ECO:0000256" key="7">
    <source>
        <dbReference type="ARBA" id="ARBA00023212"/>
    </source>
</evidence>
<evidence type="ECO:0000256" key="6">
    <source>
        <dbReference type="ARBA" id="ARBA00023175"/>
    </source>
</evidence>
<comment type="similarity">
    <text evidence="2 8">Belongs to the dynein light chain family.</text>
</comment>
<dbReference type="Gene3D" id="3.30.740.10">
    <property type="entry name" value="Protein Inhibitor Of Neuronal Nitric Oxide Synthase"/>
    <property type="match status" value="1"/>
</dbReference>
<evidence type="ECO:0000256" key="2">
    <source>
        <dbReference type="ARBA" id="ARBA00010156"/>
    </source>
</evidence>